<reference evidence="1" key="1">
    <citation type="submission" date="2023-04" db="EMBL/GenBank/DDBJ databases">
        <title>Draft Genome sequencing of Naganishia species isolated from polar environments using Oxford Nanopore Technology.</title>
        <authorList>
            <person name="Leo P."/>
            <person name="Venkateswaran K."/>
        </authorList>
    </citation>
    <scope>NUCLEOTIDE SEQUENCE</scope>
    <source>
        <strain evidence="1">MNA-CCFEE 5262</strain>
    </source>
</reference>
<organism evidence="1 2">
    <name type="scientific">Naganishia adeliensis</name>
    <dbReference type="NCBI Taxonomy" id="92952"/>
    <lineage>
        <taxon>Eukaryota</taxon>
        <taxon>Fungi</taxon>
        <taxon>Dikarya</taxon>
        <taxon>Basidiomycota</taxon>
        <taxon>Agaricomycotina</taxon>
        <taxon>Tremellomycetes</taxon>
        <taxon>Filobasidiales</taxon>
        <taxon>Filobasidiaceae</taxon>
        <taxon>Naganishia</taxon>
    </lineage>
</organism>
<evidence type="ECO:0000313" key="1">
    <source>
        <dbReference type="EMBL" id="KAJ9091119.1"/>
    </source>
</evidence>
<name>A0ACC2UVM7_9TREE</name>
<gene>
    <name evidence="1" type="ORF">QFC20_007726</name>
</gene>
<sequence>MSIPLYVSNSKAYIWDPQHAATLRVTHHICGLATGTLPGVAQQNLFLGLPLVLMPEEVVLLLENEICHLVYTPRAIRPPTPHEIAQHTADRLTSIHEMQVAAVAAAEEKKRAFQSKREGGKGKREERRKEGKEEAGLFVPPPPTTTATATPTSSQAYFSSVPSHLTTSTHPWFRPTEGESLFHSLPSAREAGVWTYPSTPLERARCATFRKVWTEGMFMGQGVKFGGEFLVYPGDPLRYHSHFVTTTLPTPTTPIRPLELVAWGRLGTATKKAHLLCCVDLATEGGEDKVECYSLEWANFG</sequence>
<protein>
    <submittedName>
        <fullName evidence="1">Uncharacterized protein</fullName>
    </submittedName>
</protein>
<keyword evidence="2" id="KW-1185">Reference proteome</keyword>
<accession>A0ACC2UVM7</accession>
<evidence type="ECO:0000313" key="2">
    <source>
        <dbReference type="Proteomes" id="UP001230649"/>
    </source>
</evidence>
<dbReference type="EMBL" id="JASBWS010000211">
    <property type="protein sequence ID" value="KAJ9091119.1"/>
    <property type="molecule type" value="Genomic_DNA"/>
</dbReference>
<dbReference type="Proteomes" id="UP001230649">
    <property type="component" value="Unassembled WGS sequence"/>
</dbReference>
<comment type="caution">
    <text evidence="1">The sequence shown here is derived from an EMBL/GenBank/DDBJ whole genome shotgun (WGS) entry which is preliminary data.</text>
</comment>
<proteinExistence type="predicted"/>